<keyword evidence="3" id="KW-1185">Reference proteome</keyword>
<evidence type="ECO:0000259" key="1">
    <source>
        <dbReference type="PROSITE" id="PS50181"/>
    </source>
</evidence>
<evidence type="ECO:0000313" key="3">
    <source>
        <dbReference type="Proteomes" id="UP000313359"/>
    </source>
</evidence>
<dbReference type="InterPro" id="IPR036047">
    <property type="entry name" value="F-box-like_dom_sf"/>
</dbReference>
<organism evidence="2 3">
    <name type="scientific">Lentinus tigrinus ALCF2SS1-6</name>
    <dbReference type="NCBI Taxonomy" id="1328759"/>
    <lineage>
        <taxon>Eukaryota</taxon>
        <taxon>Fungi</taxon>
        <taxon>Dikarya</taxon>
        <taxon>Basidiomycota</taxon>
        <taxon>Agaricomycotina</taxon>
        <taxon>Agaricomycetes</taxon>
        <taxon>Polyporales</taxon>
        <taxon>Polyporaceae</taxon>
        <taxon>Lentinus</taxon>
    </lineage>
</organism>
<protein>
    <recommendedName>
        <fullName evidence="1">F-box domain-containing protein</fullName>
    </recommendedName>
</protein>
<dbReference type="SUPFAM" id="SSF81383">
    <property type="entry name" value="F-box domain"/>
    <property type="match status" value="1"/>
</dbReference>
<dbReference type="PROSITE" id="PS50181">
    <property type="entry name" value="FBOX"/>
    <property type="match status" value="1"/>
</dbReference>
<dbReference type="STRING" id="1328759.A0A5C2SDA9"/>
<proteinExistence type="predicted"/>
<feature type="domain" description="F-box" evidence="1">
    <location>
        <begin position="1"/>
        <end position="46"/>
    </location>
</feature>
<dbReference type="SMART" id="SM00256">
    <property type="entry name" value="FBOX"/>
    <property type="match status" value="1"/>
</dbReference>
<dbReference type="Gene3D" id="1.20.1280.50">
    <property type="match status" value="1"/>
</dbReference>
<dbReference type="EMBL" id="ML122261">
    <property type="protein sequence ID" value="RPD61710.1"/>
    <property type="molecule type" value="Genomic_DNA"/>
</dbReference>
<name>A0A5C2SDA9_9APHY</name>
<gene>
    <name evidence="2" type="ORF">L227DRAFT_500125</name>
</gene>
<dbReference type="AlphaFoldDB" id="A0A5C2SDA9"/>
<dbReference type="Pfam" id="PF00646">
    <property type="entry name" value="F-box"/>
    <property type="match status" value="1"/>
</dbReference>
<reference evidence="2" key="1">
    <citation type="journal article" date="2018" name="Genome Biol. Evol.">
        <title>Genomics and development of Lentinus tigrinus, a white-rot wood-decaying mushroom with dimorphic fruiting bodies.</title>
        <authorList>
            <person name="Wu B."/>
            <person name="Xu Z."/>
            <person name="Knudson A."/>
            <person name="Carlson A."/>
            <person name="Chen N."/>
            <person name="Kovaka S."/>
            <person name="LaButti K."/>
            <person name="Lipzen A."/>
            <person name="Pennachio C."/>
            <person name="Riley R."/>
            <person name="Schakwitz W."/>
            <person name="Umezawa K."/>
            <person name="Ohm R.A."/>
            <person name="Grigoriev I.V."/>
            <person name="Nagy L.G."/>
            <person name="Gibbons J."/>
            <person name="Hibbett D."/>
        </authorList>
    </citation>
    <scope>NUCLEOTIDE SEQUENCE [LARGE SCALE GENOMIC DNA]</scope>
    <source>
        <strain evidence="2">ALCF2SS1-6</strain>
    </source>
</reference>
<sequence length="432" mass="49299">MTLVDMPFELLVSILLYLDFRDVLRCREVCSGMKHVVDEDIRMRYKIELAAAGMEDGKHSKLTISERLTSLMERQRAWRTLTWSSQTIIRRKARLSTCKFISGILAYRELDGDNGRLHFHRLPSRVRRIEEKRWSLDVLGMDIYDFVSDSTQDLLVILEEVRRGPGMLCHIHFRSLETGLSHPDATSGALMHDVGTLYSYSMQVSNDYLALFQTTADRRTFGRTSDLLVWNWKTGDLHMHVNDNENGSFSFMVPRYILLLTCMDITLTDNRTAFSKPCLIVLDLDKASHCEQVRTADLDYLCAFAYPPLSTQFNIWETTLCSAPGPDSLPTPSLSVPFSVSRNDRLFVATFEVQSRHGTGGYNLISLIPSTTLMSAIQSLSPGQTRRIFPWQDWGPTGSRLLVDRQLHERDALVHAWDVLRIPASSPTWTSI</sequence>
<accession>A0A5C2SDA9</accession>
<dbReference type="Proteomes" id="UP000313359">
    <property type="component" value="Unassembled WGS sequence"/>
</dbReference>
<dbReference type="InterPro" id="IPR001810">
    <property type="entry name" value="F-box_dom"/>
</dbReference>
<dbReference type="OrthoDB" id="3256413at2759"/>
<evidence type="ECO:0000313" key="2">
    <source>
        <dbReference type="EMBL" id="RPD61710.1"/>
    </source>
</evidence>